<dbReference type="EMBL" id="AEJF01000184">
    <property type="protein sequence ID" value="KLU22303.1"/>
    <property type="molecule type" value="Genomic_DNA"/>
</dbReference>
<gene>
    <name evidence="1" type="ORF">EOS_31400</name>
</gene>
<evidence type="ECO:0000313" key="2">
    <source>
        <dbReference type="Proteomes" id="UP000035963"/>
    </source>
</evidence>
<dbReference type="PATRIC" id="fig|908627.4.peg.7001"/>
<sequence>MEKNGEYVLSGALPVQDDLDAEQIDRVSRHLGGIATIYLAHDEVAHSVSIRIAGTMSPDDTRIVEKRIEKFAEEYCSAGAILLSEWNGLSRWLVVGMNWQVQCLLKFAAVEEQFARLAQKDIDFLVRLEPNNGAQARRGNLVTAFSVAIEEPSR</sequence>
<dbReference type="AlphaFoldDB" id="A0A0J1FRA4"/>
<name>A0A0J1FRA4_9BURK</name>
<dbReference type="RefSeq" id="WP_047896102.1">
    <property type="nucleotide sequence ID" value="NZ_AEJF01000184.1"/>
</dbReference>
<comment type="caution">
    <text evidence="1">The sequence shown here is derived from an EMBL/GenBank/DDBJ whole genome shotgun (WGS) entry which is preliminary data.</text>
</comment>
<keyword evidence="2" id="KW-1185">Reference proteome</keyword>
<accession>A0A0J1FRA4</accession>
<dbReference type="OrthoDB" id="9093862at2"/>
<reference evidence="1 2" key="1">
    <citation type="journal article" date="2015" name="Genome Announc.">
        <title>Draft Genome Sequence of Burkholderia sp. Strain PML1(12), an Ectomycorrhizosphere-Inhabiting Bacterium with Effective Mineral-Weathering Ability.</title>
        <authorList>
            <person name="Uroz S."/>
            <person name="Oger P."/>
        </authorList>
    </citation>
    <scope>NUCLEOTIDE SEQUENCE [LARGE SCALE GENOMIC DNA]</scope>
    <source>
        <strain evidence="2">PML1(12)</strain>
    </source>
</reference>
<protein>
    <submittedName>
        <fullName evidence="1">Uncharacterized protein</fullName>
    </submittedName>
</protein>
<organism evidence="1 2">
    <name type="scientific">Caballeronia mineralivorans PML1(12)</name>
    <dbReference type="NCBI Taxonomy" id="908627"/>
    <lineage>
        <taxon>Bacteria</taxon>
        <taxon>Pseudomonadati</taxon>
        <taxon>Pseudomonadota</taxon>
        <taxon>Betaproteobacteria</taxon>
        <taxon>Burkholderiales</taxon>
        <taxon>Burkholderiaceae</taxon>
        <taxon>Caballeronia</taxon>
    </lineage>
</organism>
<evidence type="ECO:0000313" key="1">
    <source>
        <dbReference type="EMBL" id="KLU22303.1"/>
    </source>
</evidence>
<dbReference type="Proteomes" id="UP000035963">
    <property type="component" value="Unassembled WGS sequence"/>
</dbReference>
<proteinExistence type="predicted"/>